<evidence type="ECO:0000256" key="1">
    <source>
        <dbReference type="ARBA" id="ARBA00001936"/>
    </source>
</evidence>
<feature type="region of interest" description="Disordered" evidence="7">
    <location>
        <begin position="1"/>
        <end position="34"/>
    </location>
</feature>
<accession>A0A0M2HFQ3</accession>
<keyword evidence="6" id="KW-0464">Manganese</keyword>
<comment type="caution">
    <text evidence="9">The sequence shown here is derived from an EMBL/GenBank/DDBJ whole genome shotgun (WGS) entry which is preliminary data.</text>
</comment>
<dbReference type="PANTHER" id="PTHR12318">
    <property type="entry name" value="TESTOSTERONE-REGULATED PROTEIN RP2"/>
    <property type="match status" value="1"/>
</dbReference>
<dbReference type="RefSeq" id="WP_052682409.1">
    <property type="nucleotide sequence ID" value="NZ_BAAAUP010000006.1"/>
</dbReference>
<sequence length="266" mass="28058">MPDPTPPADPVTRALGDTLDGSRPRRPEDAADPGIPIAATVVLVRDGAAGPEVLLLERPDRGSFAGAWVFPGGKVDAADRRAEAEEGADAGDGRQVGADAAVEGAAAVRAAVRETQEETGLVVGADDLVPVSVWDPPPGIALRIRTWFFAVAAPPGELTLSPAEAVAAQWLRPSDALARHARGALTLYPPTWVTLHDLQHQPDAATLIAALRIGGPTRFETVAQRTASGPVLLWQGDADYEDAAARDPRGRHRLEIGALPWRFTRT</sequence>
<dbReference type="SUPFAM" id="SSF55811">
    <property type="entry name" value="Nudix"/>
    <property type="match status" value="1"/>
</dbReference>
<reference evidence="9 10" key="1">
    <citation type="submission" date="2015-02" db="EMBL/GenBank/DDBJ databases">
        <title>Draft genome sequences of ten Microbacterium spp. with emphasis on heavy metal contaminated environments.</title>
        <authorList>
            <person name="Corretto E."/>
        </authorList>
    </citation>
    <scope>NUCLEOTIDE SEQUENCE [LARGE SCALE GENOMIC DNA]</scope>
    <source>
        <strain evidence="9 10">DSM 12510</strain>
    </source>
</reference>
<evidence type="ECO:0000256" key="5">
    <source>
        <dbReference type="ARBA" id="ARBA00022842"/>
    </source>
</evidence>
<dbReference type="STRING" id="92835.RS81_00834"/>
<proteinExistence type="predicted"/>
<keyword evidence="5" id="KW-0460">Magnesium</keyword>
<keyword evidence="10" id="KW-1185">Reference proteome</keyword>
<dbReference type="OrthoDB" id="7183442at2"/>
<dbReference type="AlphaFoldDB" id="A0A0M2HFQ3"/>
<dbReference type="PROSITE" id="PS51462">
    <property type="entry name" value="NUDIX"/>
    <property type="match status" value="1"/>
</dbReference>
<dbReference type="EMBL" id="JYIZ01000037">
    <property type="protein sequence ID" value="KJL43526.1"/>
    <property type="molecule type" value="Genomic_DNA"/>
</dbReference>
<dbReference type="Gene3D" id="3.90.79.10">
    <property type="entry name" value="Nucleoside Triphosphate Pyrophosphohydrolase"/>
    <property type="match status" value="2"/>
</dbReference>
<dbReference type="PANTHER" id="PTHR12318:SF0">
    <property type="entry name" value="ACYL-COENZYME A DIPHOSPHATASE NUDT19"/>
    <property type="match status" value="1"/>
</dbReference>
<evidence type="ECO:0000256" key="4">
    <source>
        <dbReference type="ARBA" id="ARBA00022801"/>
    </source>
</evidence>
<dbReference type="Proteomes" id="UP000033956">
    <property type="component" value="Unassembled WGS sequence"/>
</dbReference>
<keyword evidence="3" id="KW-0479">Metal-binding</keyword>
<dbReference type="Pfam" id="PF00293">
    <property type="entry name" value="NUDIX"/>
    <property type="match status" value="1"/>
</dbReference>
<evidence type="ECO:0000256" key="2">
    <source>
        <dbReference type="ARBA" id="ARBA00001946"/>
    </source>
</evidence>
<name>A0A0M2HFQ3_9MICO</name>
<dbReference type="InterPro" id="IPR015797">
    <property type="entry name" value="NUDIX_hydrolase-like_dom_sf"/>
</dbReference>
<dbReference type="InterPro" id="IPR039121">
    <property type="entry name" value="NUDT19"/>
</dbReference>
<dbReference type="GO" id="GO:0046872">
    <property type="term" value="F:metal ion binding"/>
    <property type="evidence" value="ECO:0007669"/>
    <property type="project" value="UniProtKB-KW"/>
</dbReference>
<evidence type="ECO:0000259" key="8">
    <source>
        <dbReference type="PROSITE" id="PS51462"/>
    </source>
</evidence>
<organism evidence="9 10">
    <name type="scientific">Microbacterium terrae</name>
    <dbReference type="NCBI Taxonomy" id="69369"/>
    <lineage>
        <taxon>Bacteria</taxon>
        <taxon>Bacillati</taxon>
        <taxon>Actinomycetota</taxon>
        <taxon>Actinomycetes</taxon>
        <taxon>Micrococcales</taxon>
        <taxon>Microbacteriaceae</taxon>
        <taxon>Microbacterium</taxon>
    </lineage>
</organism>
<feature type="compositionally biased region" description="Basic and acidic residues" evidence="7">
    <location>
        <begin position="20"/>
        <end position="29"/>
    </location>
</feature>
<evidence type="ECO:0000256" key="3">
    <source>
        <dbReference type="ARBA" id="ARBA00022723"/>
    </source>
</evidence>
<dbReference type="CDD" id="cd18870">
    <property type="entry name" value="NUDIX_AcylCoAdiphos_Nudt19"/>
    <property type="match status" value="1"/>
</dbReference>
<feature type="domain" description="Nudix hydrolase" evidence="8">
    <location>
        <begin position="34"/>
        <end position="199"/>
    </location>
</feature>
<comment type="cofactor">
    <cofactor evidence="2">
        <name>Mg(2+)</name>
        <dbReference type="ChEBI" id="CHEBI:18420"/>
    </cofactor>
</comment>
<evidence type="ECO:0000256" key="6">
    <source>
        <dbReference type="ARBA" id="ARBA00023211"/>
    </source>
</evidence>
<gene>
    <name evidence="9" type="ORF">RS81_00834</name>
</gene>
<evidence type="ECO:0000256" key="7">
    <source>
        <dbReference type="SAM" id="MobiDB-lite"/>
    </source>
</evidence>
<dbReference type="GO" id="GO:0016818">
    <property type="term" value="F:hydrolase activity, acting on acid anhydrides, in phosphorus-containing anhydrides"/>
    <property type="evidence" value="ECO:0007669"/>
    <property type="project" value="InterPro"/>
</dbReference>
<dbReference type="PATRIC" id="fig|92835.4.peg.852"/>
<protein>
    <submittedName>
        <fullName evidence="9">NUDIX domain protein</fullName>
    </submittedName>
</protein>
<evidence type="ECO:0000313" key="9">
    <source>
        <dbReference type="EMBL" id="KJL43526.1"/>
    </source>
</evidence>
<evidence type="ECO:0000313" key="10">
    <source>
        <dbReference type="Proteomes" id="UP000033956"/>
    </source>
</evidence>
<keyword evidence="4" id="KW-0378">Hydrolase</keyword>
<dbReference type="InterPro" id="IPR000086">
    <property type="entry name" value="NUDIX_hydrolase_dom"/>
</dbReference>
<comment type="cofactor">
    <cofactor evidence="1">
        <name>Mn(2+)</name>
        <dbReference type="ChEBI" id="CHEBI:29035"/>
    </cofactor>
</comment>